<dbReference type="PIRSF" id="PIRSF037505">
    <property type="entry name" value="Betaine_HMT"/>
    <property type="match status" value="1"/>
</dbReference>
<keyword evidence="10" id="KW-1185">Reference proteome</keyword>
<evidence type="ECO:0000256" key="5">
    <source>
        <dbReference type="ARBA" id="ARBA00034478"/>
    </source>
</evidence>
<sequence>SREILILDGGFSTQLSHNVEEKVDGNPLWTAHFLYSDPEAIVKTHLDFLRAGADVLITNTYQASIGGFMEHLGLSESESYNLIKTAVQLAKQAISAYNEEEKNSKRGVRKILIAGSIGPYGASLHDGSEYSGNYVEFVSEEEIKEWHRPRIETVVDAGVDLLAFETIPSQKEAEVLLNLLKEYPQQRAWISFTCKDEFHTSHGETFEDVVSKCSKINPSQIVAFGINCTKPKFISSLICDINSNRLEKIPLIVYPNKGETYDVEKGWIGAENCKPLESYIPEWLDLGVVYIGGCCRTQASDIEKIKAAVEKWTLQDDV</sequence>
<dbReference type="PROSITE" id="PS50970">
    <property type="entry name" value="HCY"/>
    <property type="match status" value="1"/>
</dbReference>
<evidence type="ECO:0000256" key="6">
    <source>
        <dbReference type="PIRSR" id="PIRSR037505-2"/>
    </source>
</evidence>
<dbReference type="SUPFAM" id="SSF82282">
    <property type="entry name" value="Homocysteine S-methyltransferase"/>
    <property type="match status" value="1"/>
</dbReference>
<name>A0AAD8E595_DIPPU</name>
<evidence type="ECO:0000256" key="3">
    <source>
        <dbReference type="ARBA" id="ARBA00022723"/>
    </source>
</evidence>
<dbReference type="Pfam" id="PF02574">
    <property type="entry name" value="S-methyl_trans"/>
    <property type="match status" value="1"/>
</dbReference>
<reference evidence="9" key="2">
    <citation type="submission" date="2023-05" db="EMBL/GenBank/DDBJ databases">
        <authorList>
            <person name="Fouks B."/>
        </authorList>
    </citation>
    <scope>NUCLEOTIDE SEQUENCE</scope>
    <source>
        <strain evidence="9">Stay&amp;Tobe</strain>
        <tissue evidence="9">Testes</tissue>
    </source>
</reference>
<dbReference type="GO" id="GO:0032259">
    <property type="term" value="P:methylation"/>
    <property type="evidence" value="ECO:0007669"/>
    <property type="project" value="UniProtKB-KW"/>
</dbReference>
<dbReference type="GO" id="GO:0008898">
    <property type="term" value="F:S-adenosylmethionine-homocysteine S-methyltransferase activity"/>
    <property type="evidence" value="ECO:0007669"/>
    <property type="project" value="TreeGrafter"/>
</dbReference>
<protein>
    <recommendedName>
        <fullName evidence="8">Hcy-binding domain-containing protein</fullName>
    </recommendedName>
</protein>
<proteinExistence type="predicted"/>
<dbReference type="PANTHER" id="PTHR46015">
    <property type="entry name" value="ZGC:172121"/>
    <property type="match status" value="1"/>
</dbReference>
<dbReference type="InterPro" id="IPR003726">
    <property type="entry name" value="HCY_dom"/>
</dbReference>
<evidence type="ECO:0000256" key="2">
    <source>
        <dbReference type="ARBA" id="ARBA00022679"/>
    </source>
</evidence>
<evidence type="ECO:0000313" key="9">
    <source>
        <dbReference type="EMBL" id="KAJ9577783.1"/>
    </source>
</evidence>
<comment type="caution">
    <text evidence="9">The sequence shown here is derived from an EMBL/GenBank/DDBJ whole genome shotgun (WGS) entry which is preliminary data.</text>
</comment>
<dbReference type="FunFam" id="3.20.20.330:FF:000002">
    <property type="entry name" value="Homocysteine S-methyltransferase"/>
    <property type="match status" value="1"/>
</dbReference>
<dbReference type="GO" id="GO:0009086">
    <property type="term" value="P:methionine biosynthetic process"/>
    <property type="evidence" value="ECO:0007669"/>
    <property type="project" value="InterPro"/>
</dbReference>
<evidence type="ECO:0000256" key="1">
    <source>
        <dbReference type="ARBA" id="ARBA00022603"/>
    </source>
</evidence>
<dbReference type="InterPro" id="IPR036589">
    <property type="entry name" value="HCY_dom_sf"/>
</dbReference>
<dbReference type="GO" id="GO:0033528">
    <property type="term" value="P:S-methylmethionine cycle"/>
    <property type="evidence" value="ECO:0007669"/>
    <property type="project" value="TreeGrafter"/>
</dbReference>
<keyword evidence="4 6" id="KW-0862">Zinc</keyword>
<dbReference type="NCBIfam" id="NF007020">
    <property type="entry name" value="PRK09485.1"/>
    <property type="match status" value="1"/>
</dbReference>
<evidence type="ECO:0000256" key="7">
    <source>
        <dbReference type="PROSITE-ProRule" id="PRU00333"/>
    </source>
</evidence>
<dbReference type="Proteomes" id="UP001233999">
    <property type="component" value="Unassembled WGS sequence"/>
</dbReference>
<feature type="domain" description="Hcy-binding" evidence="8">
    <location>
        <begin position="1"/>
        <end position="309"/>
    </location>
</feature>
<keyword evidence="2 7" id="KW-0808">Transferase</keyword>
<evidence type="ECO:0000256" key="4">
    <source>
        <dbReference type="ARBA" id="ARBA00022833"/>
    </source>
</evidence>
<keyword evidence="1 7" id="KW-0489">Methyltransferase</keyword>
<dbReference type="Gene3D" id="3.20.20.330">
    <property type="entry name" value="Homocysteine-binding-like domain"/>
    <property type="match status" value="1"/>
</dbReference>
<dbReference type="InterPro" id="IPR051486">
    <property type="entry name" value="Hcy_S-methyltransferase"/>
</dbReference>
<accession>A0AAD8E595</accession>
<feature type="binding site" evidence="6 7">
    <location>
        <position position="295"/>
    </location>
    <ligand>
        <name>Zn(2+)</name>
        <dbReference type="ChEBI" id="CHEBI:29105"/>
    </ligand>
</feature>
<evidence type="ECO:0000259" key="8">
    <source>
        <dbReference type="PROSITE" id="PS50970"/>
    </source>
</evidence>
<dbReference type="AlphaFoldDB" id="A0AAD8E595"/>
<dbReference type="EMBL" id="JASPKZ010009346">
    <property type="protein sequence ID" value="KAJ9577783.1"/>
    <property type="molecule type" value="Genomic_DNA"/>
</dbReference>
<dbReference type="PANTHER" id="PTHR46015:SF1">
    <property type="entry name" value="HOMOCYSTEINE S-METHYLTRANSFERASE-LIKE ISOFORM 1"/>
    <property type="match status" value="1"/>
</dbReference>
<feature type="non-terminal residue" evidence="9">
    <location>
        <position position="318"/>
    </location>
</feature>
<comment type="cofactor">
    <cofactor evidence="6">
        <name>Zn(2+)</name>
        <dbReference type="ChEBI" id="CHEBI:29105"/>
    </cofactor>
    <text evidence="6">Binds 1 zinc ion per subunit.</text>
</comment>
<organism evidence="9 10">
    <name type="scientific">Diploptera punctata</name>
    <name type="common">Pacific beetle cockroach</name>
    <dbReference type="NCBI Taxonomy" id="6984"/>
    <lineage>
        <taxon>Eukaryota</taxon>
        <taxon>Metazoa</taxon>
        <taxon>Ecdysozoa</taxon>
        <taxon>Arthropoda</taxon>
        <taxon>Hexapoda</taxon>
        <taxon>Insecta</taxon>
        <taxon>Pterygota</taxon>
        <taxon>Neoptera</taxon>
        <taxon>Polyneoptera</taxon>
        <taxon>Dictyoptera</taxon>
        <taxon>Blattodea</taxon>
        <taxon>Blaberoidea</taxon>
        <taxon>Blaberidae</taxon>
        <taxon>Diplopterinae</taxon>
        <taxon>Diploptera</taxon>
    </lineage>
</organism>
<evidence type="ECO:0000313" key="10">
    <source>
        <dbReference type="Proteomes" id="UP001233999"/>
    </source>
</evidence>
<comment type="pathway">
    <text evidence="5">Amino-acid biosynthesis; L-methionine biosynthesis via de novo pathway.</text>
</comment>
<feature type="binding site" evidence="6 7">
    <location>
        <position position="294"/>
    </location>
    <ligand>
        <name>Zn(2+)</name>
        <dbReference type="ChEBI" id="CHEBI:29105"/>
    </ligand>
</feature>
<reference evidence="9" key="1">
    <citation type="journal article" date="2023" name="IScience">
        <title>Live-bearing cockroach genome reveals convergent evolutionary mechanisms linked to viviparity in insects and beyond.</title>
        <authorList>
            <person name="Fouks B."/>
            <person name="Harrison M.C."/>
            <person name="Mikhailova A.A."/>
            <person name="Marchal E."/>
            <person name="English S."/>
            <person name="Carruthers M."/>
            <person name="Jennings E.C."/>
            <person name="Chiamaka E.L."/>
            <person name="Frigard R.A."/>
            <person name="Pippel M."/>
            <person name="Attardo G.M."/>
            <person name="Benoit J.B."/>
            <person name="Bornberg-Bauer E."/>
            <person name="Tobe S.S."/>
        </authorList>
    </citation>
    <scope>NUCLEOTIDE SEQUENCE</scope>
    <source>
        <strain evidence="9">Stay&amp;Tobe</strain>
    </source>
</reference>
<dbReference type="InterPro" id="IPR017226">
    <property type="entry name" value="BHMT-like"/>
</dbReference>
<gene>
    <name evidence="9" type="ORF">L9F63_005639</name>
</gene>
<dbReference type="GO" id="GO:0008270">
    <property type="term" value="F:zinc ion binding"/>
    <property type="evidence" value="ECO:0007669"/>
    <property type="project" value="InterPro"/>
</dbReference>
<feature type="binding site" evidence="6 7">
    <location>
        <position position="228"/>
    </location>
    <ligand>
        <name>Zn(2+)</name>
        <dbReference type="ChEBI" id="CHEBI:29105"/>
    </ligand>
</feature>
<keyword evidence="3 6" id="KW-0479">Metal-binding</keyword>